<evidence type="ECO:0000313" key="5">
    <source>
        <dbReference type="Proteomes" id="UP000774130"/>
    </source>
</evidence>
<dbReference type="Pfam" id="PF13731">
    <property type="entry name" value="WxL"/>
    <property type="match status" value="1"/>
</dbReference>
<feature type="domain" description="WxL" evidence="3">
    <location>
        <begin position="27"/>
        <end position="229"/>
    </location>
</feature>
<keyword evidence="2" id="KW-0732">Signal</keyword>
<sequence length="233" mass="24381">MKNFKLASIALIIALSLSTVSPVLAAENSVGETDGNISFVINDDPTKPVDPTDPSKPDPGGNDGDNEETKNQGPLSLDVIPKQFKFGTQKVSATAATYKNTPESTNKLNYLQVTDNRSELNGWSVNVGMTEFTSTTSDVLAGATLVLPSGVARNSTTGETPVSNISTKGGTISADELNTLTVFGVDNSGVGKATSVNTWNAAEVALNVPGGQSKEDKTYESTITWTLTANVYS</sequence>
<comment type="caution">
    <text evidence="4">The sequence shown here is derived from an EMBL/GenBank/DDBJ whole genome shotgun (WGS) entry which is preliminary data.</text>
</comment>
<protein>
    <submittedName>
        <fullName evidence="4">WxL domain-containing protein</fullName>
    </submittedName>
</protein>
<evidence type="ECO:0000256" key="1">
    <source>
        <dbReference type="SAM" id="MobiDB-lite"/>
    </source>
</evidence>
<feature type="chain" id="PRO_5047448692" evidence="2">
    <location>
        <begin position="26"/>
        <end position="233"/>
    </location>
</feature>
<dbReference type="EMBL" id="JAHUZB010000001">
    <property type="protein sequence ID" value="MBV7389463.1"/>
    <property type="molecule type" value="Genomic_DNA"/>
</dbReference>
<accession>A0ABS6T984</accession>
<name>A0ABS6T984_9ENTE</name>
<dbReference type="InterPro" id="IPR027994">
    <property type="entry name" value="WxL_dom"/>
</dbReference>
<feature type="region of interest" description="Disordered" evidence="1">
    <location>
        <begin position="34"/>
        <end position="76"/>
    </location>
</feature>
<reference evidence="4 5" key="1">
    <citation type="submission" date="2021-06" db="EMBL/GenBank/DDBJ databases">
        <title>Enterococcus alishanensis sp. nov., a novel lactic acid bacterium isolated from fresh coffee beans.</title>
        <authorList>
            <person name="Chen Y.-S."/>
        </authorList>
    </citation>
    <scope>NUCLEOTIDE SEQUENCE [LARGE SCALE GENOMIC DNA]</scope>
    <source>
        <strain evidence="4 5">ALS3</strain>
    </source>
</reference>
<dbReference type="Proteomes" id="UP000774130">
    <property type="component" value="Unassembled WGS sequence"/>
</dbReference>
<dbReference type="RefSeq" id="WP_218324521.1">
    <property type="nucleotide sequence ID" value="NZ_JAHUZB010000001.1"/>
</dbReference>
<keyword evidence="5" id="KW-1185">Reference proteome</keyword>
<evidence type="ECO:0000313" key="4">
    <source>
        <dbReference type="EMBL" id="MBV7389463.1"/>
    </source>
</evidence>
<feature type="signal peptide" evidence="2">
    <location>
        <begin position="1"/>
        <end position="25"/>
    </location>
</feature>
<organism evidence="4 5">
    <name type="scientific">Enterococcus alishanensis</name>
    <dbReference type="NCBI Taxonomy" id="1303817"/>
    <lineage>
        <taxon>Bacteria</taxon>
        <taxon>Bacillati</taxon>
        <taxon>Bacillota</taxon>
        <taxon>Bacilli</taxon>
        <taxon>Lactobacillales</taxon>
        <taxon>Enterococcaceae</taxon>
        <taxon>Enterococcus</taxon>
    </lineage>
</organism>
<evidence type="ECO:0000256" key="2">
    <source>
        <dbReference type="SAM" id="SignalP"/>
    </source>
</evidence>
<evidence type="ECO:0000259" key="3">
    <source>
        <dbReference type="Pfam" id="PF13731"/>
    </source>
</evidence>
<proteinExistence type="predicted"/>
<gene>
    <name evidence="4" type="ORF">KUA55_02135</name>
</gene>